<dbReference type="InterPro" id="IPR037066">
    <property type="entry name" value="Plug_dom_sf"/>
</dbReference>
<dbReference type="Proteomes" id="UP001236507">
    <property type="component" value="Unassembled WGS sequence"/>
</dbReference>
<dbReference type="PANTHER" id="PTHR30069:SF29">
    <property type="entry name" value="HEMOGLOBIN AND HEMOGLOBIN-HAPTOGLOBIN-BINDING PROTEIN 1-RELATED"/>
    <property type="match status" value="1"/>
</dbReference>
<evidence type="ECO:0000256" key="8">
    <source>
        <dbReference type="ARBA" id="ARBA00023170"/>
    </source>
</evidence>
<accession>A0ABT6Y2T1</accession>
<evidence type="ECO:0000256" key="4">
    <source>
        <dbReference type="ARBA" id="ARBA00022692"/>
    </source>
</evidence>
<keyword evidence="8 14" id="KW-0675">Receptor</keyword>
<dbReference type="InterPro" id="IPR000531">
    <property type="entry name" value="Beta-barrel_TonB"/>
</dbReference>
<evidence type="ECO:0000256" key="7">
    <source>
        <dbReference type="ARBA" id="ARBA00023136"/>
    </source>
</evidence>
<dbReference type="Pfam" id="PF00593">
    <property type="entry name" value="TonB_dep_Rec_b-barrel"/>
    <property type="match status" value="1"/>
</dbReference>
<dbReference type="InterPro" id="IPR039426">
    <property type="entry name" value="TonB-dep_rcpt-like"/>
</dbReference>
<evidence type="ECO:0000256" key="3">
    <source>
        <dbReference type="ARBA" id="ARBA00022452"/>
    </source>
</evidence>
<dbReference type="EMBL" id="JASHIF010000002">
    <property type="protein sequence ID" value="MDI9857865.1"/>
    <property type="molecule type" value="Genomic_DNA"/>
</dbReference>
<evidence type="ECO:0000259" key="13">
    <source>
        <dbReference type="Pfam" id="PF07715"/>
    </source>
</evidence>
<evidence type="ECO:0000256" key="6">
    <source>
        <dbReference type="ARBA" id="ARBA00023077"/>
    </source>
</evidence>
<evidence type="ECO:0000256" key="11">
    <source>
        <dbReference type="RuleBase" id="RU003357"/>
    </source>
</evidence>
<gene>
    <name evidence="14" type="ORF">QM524_01465</name>
</gene>
<organism evidence="14 15">
    <name type="scientific">Flectobacillus roseus</name>
    <dbReference type="NCBI Taxonomy" id="502259"/>
    <lineage>
        <taxon>Bacteria</taxon>
        <taxon>Pseudomonadati</taxon>
        <taxon>Bacteroidota</taxon>
        <taxon>Cytophagia</taxon>
        <taxon>Cytophagales</taxon>
        <taxon>Flectobacillaceae</taxon>
        <taxon>Flectobacillus</taxon>
    </lineage>
</organism>
<dbReference type="InterPro" id="IPR012910">
    <property type="entry name" value="Plug_dom"/>
</dbReference>
<evidence type="ECO:0000256" key="1">
    <source>
        <dbReference type="ARBA" id="ARBA00004571"/>
    </source>
</evidence>
<evidence type="ECO:0000313" key="15">
    <source>
        <dbReference type="Proteomes" id="UP001236507"/>
    </source>
</evidence>
<dbReference type="PROSITE" id="PS52016">
    <property type="entry name" value="TONB_DEPENDENT_REC_3"/>
    <property type="match status" value="1"/>
</dbReference>
<dbReference type="InterPro" id="IPR036942">
    <property type="entry name" value="Beta-barrel_TonB_sf"/>
</dbReference>
<keyword evidence="4 10" id="KW-0812">Transmembrane</keyword>
<sequence>MKKLITIISLLCFYQTFSQTTKDTTTHLSEVVVTASRLPMSIMKSPVSIELLDVRAIKSSPAPSYFEAIENLKGVQLLTSSLGFKVYNTRGFANPTNVRFVQLVDGADNQAPHIGAPIGSALAPTDLDIDRVELIPGTASALYGMNALNGMVQILSKNPFEHQGFSFQQKTGVNHLGDANASAQLFTETSLRWAKAWNNQWAIKLNLNYLKGYDWISDNNQDLNPNGNASLGLLGLDNPAYDGINSYGNESSNRQTLTLGGKRYSVARTGYTEKDIADFSIQNLKADLTFAFKPSVNSELNYTFRMGYLNNIYQRTNRFRLDNYWVSQHILTYKNKSLILRGYMTTENTGDSYNIRSMAENIDRSFKTDTQWFRDFSAAFLASTQAGITATQALKDARIKVDAGRPQPHTAEFDALIKKLGDINNWDVGAALRVKSWMYHAEGQYNLTEEALASWKEKYGINILSGFDYRMYKVYPDGNYFINPVEPGRDLTYYKYGAFTQVTKSLFDNKLQVNLSIRADKNQYFDWQWNPRLAMVFSPTDDQNFRVSFQNGYRFPSLFEAFSNVNSGGVKRVGGLPVMSKGIFENSYYKTSIDAFQAAVTSDVNTKGLTVAQAIEKNKGLVQKNDYTYLKPERVNSFEIGYKGNFLAKKLFIDADFYYNVYQNFMAQVEVSTIKSGFTNGDSLAYYLNDRTKQDRYRLWTNSKSKVYNYGASVGVRYQFYKSFVVNSNVSYAKLDRKETNDGLEEAFNTPQWILNIGLSNRNLGNGWGMALNYKWQDAFVWQSSLATGTVPAYSTLDGQVSYEFKSQPIELKLGATNLLNQYYYNFLAGPSVGGFYYLSATLKL</sequence>
<keyword evidence="15" id="KW-1185">Reference proteome</keyword>
<comment type="similarity">
    <text evidence="10 11">Belongs to the TonB-dependent receptor family.</text>
</comment>
<dbReference type="SUPFAM" id="SSF56935">
    <property type="entry name" value="Porins"/>
    <property type="match status" value="1"/>
</dbReference>
<keyword evidence="6 11" id="KW-0798">TonB box</keyword>
<dbReference type="PANTHER" id="PTHR30069">
    <property type="entry name" value="TONB-DEPENDENT OUTER MEMBRANE RECEPTOR"/>
    <property type="match status" value="1"/>
</dbReference>
<protein>
    <submittedName>
        <fullName evidence="14">TonB-dependent receptor</fullName>
    </submittedName>
</protein>
<evidence type="ECO:0000259" key="12">
    <source>
        <dbReference type="Pfam" id="PF00593"/>
    </source>
</evidence>
<name>A0ABT6Y2T1_9BACT</name>
<proteinExistence type="inferred from homology"/>
<keyword evidence="7 10" id="KW-0472">Membrane</keyword>
<dbReference type="Gene3D" id="2.40.170.20">
    <property type="entry name" value="TonB-dependent receptor, beta-barrel domain"/>
    <property type="match status" value="1"/>
</dbReference>
<comment type="caution">
    <text evidence="14">The sequence shown here is derived from an EMBL/GenBank/DDBJ whole genome shotgun (WGS) entry which is preliminary data.</text>
</comment>
<feature type="domain" description="TonB-dependent receptor-like beta-barrel" evidence="12">
    <location>
        <begin position="302"/>
        <end position="819"/>
    </location>
</feature>
<dbReference type="Gene3D" id="2.170.130.10">
    <property type="entry name" value="TonB-dependent receptor, plug domain"/>
    <property type="match status" value="1"/>
</dbReference>
<dbReference type="RefSeq" id="WP_283343152.1">
    <property type="nucleotide sequence ID" value="NZ_JASHIF010000002.1"/>
</dbReference>
<evidence type="ECO:0000313" key="14">
    <source>
        <dbReference type="EMBL" id="MDI9857865.1"/>
    </source>
</evidence>
<reference evidence="14 15" key="1">
    <citation type="submission" date="2023-05" db="EMBL/GenBank/DDBJ databases">
        <title>Novel species of genus Flectobacillus isolated from stream in China.</title>
        <authorList>
            <person name="Lu H."/>
        </authorList>
    </citation>
    <scope>NUCLEOTIDE SEQUENCE [LARGE SCALE GENOMIC DNA]</scope>
    <source>
        <strain evidence="14 15">KCTC 42575</strain>
    </source>
</reference>
<dbReference type="Pfam" id="PF07715">
    <property type="entry name" value="Plug"/>
    <property type="match status" value="1"/>
</dbReference>
<evidence type="ECO:0000256" key="10">
    <source>
        <dbReference type="PROSITE-ProRule" id="PRU01360"/>
    </source>
</evidence>
<evidence type="ECO:0000256" key="9">
    <source>
        <dbReference type="ARBA" id="ARBA00023237"/>
    </source>
</evidence>
<evidence type="ECO:0000256" key="5">
    <source>
        <dbReference type="ARBA" id="ARBA00022729"/>
    </source>
</evidence>
<comment type="subcellular location">
    <subcellularLocation>
        <location evidence="1 10">Cell outer membrane</location>
        <topology evidence="1 10">Multi-pass membrane protein</topology>
    </subcellularLocation>
</comment>
<evidence type="ECO:0000256" key="2">
    <source>
        <dbReference type="ARBA" id="ARBA00022448"/>
    </source>
</evidence>
<keyword evidence="5" id="KW-0732">Signal</keyword>
<keyword evidence="3 10" id="KW-1134">Transmembrane beta strand</keyword>
<feature type="domain" description="TonB-dependent receptor plug" evidence="13">
    <location>
        <begin position="42"/>
        <end position="150"/>
    </location>
</feature>
<keyword evidence="2 10" id="KW-0813">Transport</keyword>
<keyword evidence="9 10" id="KW-0998">Cell outer membrane</keyword>